<evidence type="ECO:0000313" key="7">
    <source>
        <dbReference type="Proteomes" id="UP000318542"/>
    </source>
</evidence>
<dbReference type="NCBIfam" id="TIGR03300">
    <property type="entry name" value="assembly_YfgL"/>
    <property type="match status" value="1"/>
</dbReference>
<sequence>MTAPLSAFPLTLAARILGRRGAGAWLVGAALAGVLAGCSSGARKPEPMPLQPVAAIVPARQVWTQAIGPVDALLVPAVRDGAVALANAAGAVTVLEADGGRVRWRAEAGAPMAAGVGFDGRRVALVTRDNELTVLSERGVLWRQRLAARPFTPPLVAGERVFVLGGDRSVVAFDAQSGARLWSQSSRGTEPLVLQQPGVLGAVGNTLVVGIGGRLVGLDPDTGRMRWDAVVGRSRGANEIERLVDLVGRVGRDGDVLCVRAFQAAIGCVDATQGRTLWTRAADGVTGVQADAERVYAVESNGRVLALRRADGTPDWTHERLLHRGLTAPLALGRSLAIGDAQGYVHLLSRADGSVVNRLATDGSPIVEGPLLVGNTLVAVTRNGGVFAWRPE</sequence>
<comment type="function">
    <text evidence="4">Part of the outer membrane protein assembly complex, which is involved in assembly and insertion of beta-barrel proteins into the outer membrane.</text>
</comment>
<dbReference type="Pfam" id="PF13360">
    <property type="entry name" value="PQQ_2"/>
    <property type="match status" value="1"/>
</dbReference>
<dbReference type="PANTHER" id="PTHR34512">
    <property type="entry name" value="CELL SURFACE PROTEIN"/>
    <property type="match status" value="1"/>
</dbReference>
<comment type="subcellular location">
    <subcellularLocation>
        <location evidence="4">Cell outer membrane</location>
    </subcellularLocation>
</comment>
<feature type="domain" description="Pyrrolo-quinoline quinone repeat" evidence="5">
    <location>
        <begin position="89"/>
        <end position="317"/>
    </location>
</feature>
<comment type="subunit">
    <text evidence="4">Part of the Bam complex.</text>
</comment>
<proteinExistence type="inferred from homology"/>
<name>A0A554X7I8_9BURK</name>
<dbReference type="GO" id="GO:0051205">
    <property type="term" value="P:protein insertion into membrane"/>
    <property type="evidence" value="ECO:0007669"/>
    <property type="project" value="UniProtKB-UniRule"/>
</dbReference>
<keyword evidence="3 4" id="KW-0998">Cell outer membrane</keyword>
<dbReference type="Proteomes" id="UP000318542">
    <property type="component" value="Unassembled WGS sequence"/>
</dbReference>
<evidence type="ECO:0000256" key="4">
    <source>
        <dbReference type="HAMAP-Rule" id="MF_00923"/>
    </source>
</evidence>
<keyword evidence="7" id="KW-1185">Reference proteome</keyword>
<keyword evidence="1 4" id="KW-0732">Signal</keyword>
<dbReference type="Gene3D" id="2.130.10.10">
    <property type="entry name" value="YVTN repeat-like/Quinoprotein amine dehydrogenase"/>
    <property type="match status" value="1"/>
</dbReference>
<comment type="caution">
    <text evidence="6">The sequence shown here is derived from an EMBL/GenBank/DDBJ whole genome shotgun (WGS) entry which is preliminary data.</text>
</comment>
<dbReference type="InterPro" id="IPR017687">
    <property type="entry name" value="BamB"/>
</dbReference>
<organism evidence="6 7">
    <name type="scientific">Tepidimonas thermarum</name>
    <dbReference type="NCBI Taxonomy" id="335431"/>
    <lineage>
        <taxon>Bacteria</taxon>
        <taxon>Pseudomonadati</taxon>
        <taxon>Pseudomonadota</taxon>
        <taxon>Betaproteobacteria</taxon>
        <taxon>Burkholderiales</taxon>
        <taxon>Tepidimonas</taxon>
    </lineage>
</organism>
<evidence type="ECO:0000256" key="2">
    <source>
        <dbReference type="ARBA" id="ARBA00023136"/>
    </source>
</evidence>
<dbReference type="EMBL" id="VJOL01000003">
    <property type="protein sequence ID" value="TSE31795.1"/>
    <property type="molecule type" value="Genomic_DNA"/>
</dbReference>
<gene>
    <name evidence="4 6" type="primary">bamB</name>
    <name evidence="6" type="ORF">Tther_00305</name>
</gene>
<dbReference type="GO" id="GO:0043165">
    <property type="term" value="P:Gram-negative-bacterium-type cell outer membrane assembly"/>
    <property type="evidence" value="ECO:0007669"/>
    <property type="project" value="UniProtKB-UniRule"/>
</dbReference>
<dbReference type="InterPro" id="IPR002372">
    <property type="entry name" value="PQQ_rpt_dom"/>
</dbReference>
<evidence type="ECO:0000313" key="6">
    <source>
        <dbReference type="EMBL" id="TSE31795.1"/>
    </source>
</evidence>
<accession>A0A554X7I8</accession>
<evidence type="ECO:0000259" key="5">
    <source>
        <dbReference type="Pfam" id="PF13360"/>
    </source>
</evidence>
<protein>
    <recommendedName>
        <fullName evidence="4">Outer membrane protein assembly factor BamB</fullName>
    </recommendedName>
</protein>
<dbReference type="InterPro" id="IPR011047">
    <property type="entry name" value="Quinoprotein_ADH-like_sf"/>
</dbReference>
<dbReference type="InterPro" id="IPR015943">
    <property type="entry name" value="WD40/YVTN_repeat-like_dom_sf"/>
</dbReference>
<dbReference type="SUPFAM" id="SSF50998">
    <property type="entry name" value="Quinoprotein alcohol dehydrogenase-like"/>
    <property type="match status" value="1"/>
</dbReference>
<reference evidence="6 7" key="1">
    <citation type="submission" date="2019-07" db="EMBL/GenBank/DDBJ databases">
        <title>Tepidimonas thermarum AA-1 draft genome.</title>
        <authorList>
            <person name="Da Costa M.S."/>
            <person name="Froufe H.J.C."/>
            <person name="Egas C."/>
            <person name="Albuquerque L."/>
        </authorList>
    </citation>
    <scope>NUCLEOTIDE SEQUENCE [LARGE SCALE GENOMIC DNA]</scope>
    <source>
        <strain evidence="6 7">AA-1</strain>
    </source>
</reference>
<comment type="similarity">
    <text evidence="4">Belongs to the BamB family.</text>
</comment>
<dbReference type="HAMAP" id="MF_00923">
    <property type="entry name" value="OM_assembly_BamB"/>
    <property type="match status" value="1"/>
</dbReference>
<keyword evidence="2 4" id="KW-0472">Membrane</keyword>
<dbReference type="PANTHER" id="PTHR34512:SF30">
    <property type="entry name" value="OUTER MEMBRANE PROTEIN ASSEMBLY FACTOR BAMB"/>
    <property type="match status" value="1"/>
</dbReference>
<evidence type="ECO:0000256" key="3">
    <source>
        <dbReference type="ARBA" id="ARBA00023237"/>
    </source>
</evidence>
<dbReference type="RefSeq" id="WP_246098862.1">
    <property type="nucleotide sequence ID" value="NZ_VJOL01000003.1"/>
</dbReference>
<evidence type="ECO:0000256" key="1">
    <source>
        <dbReference type="ARBA" id="ARBA00022729"/>
    </source>
</evidence>
<dbReference type="SMART" id="SM00564">
    <property type="entry name" value="PQQ"/>
    <property type="match status" value="4"/>
</dbReference>
<dbReference type="AlphaFoldDB" id="A0A554X7I8"/>
<dbReference type="GO" id="GO:0009279">
    <property type="term" value="C:cell outer membrane"/>
    <property type="evidence" value="ECO:0007669"/>
    <property type="project" value="UniProtKB-SubCell"/>
</dbReference>
<dbReference type="InterPro" id="IPR018391">
    <property type="entry name" value="PQQ_b-propeller_rpt"/>
</dbReference>